<dbReference type="GO" id="GO:0006935">
    <property type="term" value="P:chemotaxis"/>
    <property type="evidence" value="ECO:0007669"/>
    <property type="project" value="UniProtKB-UniRule"/>
</dbReference>
<sequence length="164" mass="17967">MDVFLQPGEFFVGGADFRVRTLLGSCVSITLWHPARQIGAMSHFLLARRARASATLDGRYGDDALELMWSGLVAQGVDPRQCVAKVFGGADMFCGLPTSREFHIGRNNGEAARNMLAARGIQVRAEHLFGAGHRQVLFDIKDGDVWVRQVTPTGDAAPEARKRQ</sequence>
<dbReference type="KEGG" id="pacr:FXN63_21195"/>
<keyword evidence="5" id="KW-1185">Reference proteome</keyword>
<dbReference type="OrthoDB" id="9807202at2"/>
<accession>A0A5C0B698</accession>
<evidence type="ECO:0000256" key="2">
    <source>
        <dbReference type="ARBA" id="ARBA00022801"/>
    </source>
</evidence>
<reference evidence="4 5" key="1">
    <citation type="submission" date="2019-08" db="EMBL/GenBank/DDBJ databases">
        <title>Amphibian skin-associated Pigmentiphaga: genome sequence and occurrence across geography and hosts.</title>
        <authorList>
            <person name="Bletz M.C."/>
            <person name="Bunk B."/>
            <person name="Sproeer C."/>
            <person name="Biwer P."/>
            <person name="Reiter S."/>
            <person name="Rabemananjara F.C.E."/>
            <person name="Schulz S."/>
            <person name="Overmann J."/>
            <person name="Vences M."/>
        </authorList>
    </citation>
    <scope>NUCLEOTIDE SEQUENCE [LARGE SCALE GENOMIC DNA]</scope>
    <source>
        <strain evidence="4 5">Mada1488</strain>
    </source>
</reference>
<dbReference type="Proteomes" id="UP000325161">
    <property type="component" value="Chromosome"/>
</dbReference>
<dbReference type="Gene3D" id="3.30.1330.200">
    <property type="match status" value="1"/>
</dbReference>
<dbReference type="EC" id="3.5.1.44" evidence="3"/>
<proteinExistence type="inferred from homology"/>
<organism evidence="4 5">
    <name type="scientific">Pigmentiphaga aceris</name>
    <dbReference type="NCBI Taxonomy" id="1940612"/>
    <lineage>
        <taxon>Bacteria</taxon>
        <taxon>Pseudomonadati</taxon>
        <taxon>Pseudomonadota</taxon>
        <taxon>Betaproteobacteria</taxon>
        <taxon>Burkholderiales</taxon>
        <taxon>Alcaligenaceae</taxon>
        <taxon>Pigmentiphaga</taxon>
    </lineage>
</organism>
<gene>
    <name evidence="3" type="primary">cheD</name>
    <name evidence="4" type="ORF">FXN63_21195</name>
</gene>
<keyword evidence="1 3" id="KW-0145">Chemotaxis</keyword>
<evidence type="ECO:0000313" key="5">
    <source>
        <dbReference type="Proteomes" id="UP000325161"/>
    </source>
</evidence>
<dbReference type="AlphaFoldDB" id="A0A5C0B698"/>
<comment type="similarity">
    <text evidence="3">Belongs to the CheD family.</text>
</comment>
<dbReference type="PANTHER" id="PTHR35147:SF3">
    <property type="entry name" value="CHEMORECEPTOR GLUTAMINE DEAMIDASE CHED 1-RELATED"/>
    <property type="match status" value="1"/>
</dbReference>
<dbReference type="SUPFAM" id="SSF64438">
    <property type="entry name" value="CNF1/YfiH-like putative cysteine hydrolases"/>
    <property type="match status" value="1"/>
</dbReference>
<dbReference type="InterPro" id="IPR011324">
    <property type="entry name" value="Cytotoxic_necrot_fac-like_cat"/>
</dbReference>
<dbReference type="CDD" id="cd16352">
    <property type="entry name" value="CheD"/>
    <property type="match status" value="1"/>
</dbReference>
<evidence type="ECO:0000256" key="1">
    <source>
        <dbReference type="ARBA" id="ARBA00022500"/>
    </source>
</evidence>
<dbReference type="EMBL" id="CP043046">
    <property type="protein sequence ID" value="QEI09476.1"/>
    <property type="molecule type" value="Genomic_DNA"/>
</dbReference>
<comment type="catalytic activity">
    <reaction evidence="3">
        <text>L-glutaminyl-[protein] + H2O = L-glutamyl-[protein] + NH4(+)</text>
        <dbReference type="Rhea" id="RHEA:16441"/>
        <dbReference type="Rhea" id="RHEA-COMP:10207"/>
        <dbReference type="Rhea" id="RHEA-COMP:10208"/>
        <dbReference type="ChEBI" id="CHEBI:15377"/>
        <dbReference type="ChEBI" id="CHEBI:28938"/>
        <dbReference type="ChEBI" id="CHEBI:29973"/>
        <dbReference type="ChEBI" id="CHEBI:30011"/>
        <dbReference type="EC" id="3.5.1.44"/>
    </reaction>
</comment>
<name>A0A5C0B698_9BURK</name>
<evidence type="ECO:0000313" key="4">
    <source>
        <dbReference type="EMBL" id="QEI09476.1"/>
    </source>
</evidence>
<dbReference type="HAMAP" id="MF_01440">
    <property type="entry name" value="CheD"/>
    <property type="match status" value="1"/>
</dbReference>
<dbReference type="Pfam" id="PF03975">
    <property type="entry name" value="CheD"/>
    <property type="match status" value="1"/>
</dbReference>
<comment type="function">
    <text evidence="3">Probably deamidates glutamine residues to glutamate on methyl-accepting chemotaxis receptors (MCPs), playing an important role in chemotaxis.</text>
</comment>
<keyword evidence="2 3" id="KW-0378">Hydrolase</keyword>
<dbReference type="InterPro" id="IPR005659">
    <property type="entry name" value="Chemorcpt_Glu_NH3ase_CheD"/>
</dbReference>
<dbReference type="PANTHER" id="PTHR35147">
    <property type="entry name" value="CHEMORECEPTOR GLUTAMINE DEAMIDASE CHED-RELATED"/>
    <property type="match status" value="1"/>
</dbReference>
<evidence type="ECO:0000256" key="3">
    <source>
        <dbReference type="HAMAP-Rule" id="MF_01440"/>
    </source>
</evidence>
<dbReference type="GO" id="GO:0050568">
    <property type="term" value="F:protein-glutamine glutaminase activity"/>
    <property type="evidence" value="ECO:0007669"/>
    <property type="project" value="UniProtKB-UniRule"/>
</dbReference>
<dbReference type="InterPro" id="IPR038592">
    <property type="entry name" value="CheD-like_sf"/>
</dbReference>
<protein>
    <recommendedName>
        <fullName evidence="3">Probable chemoreceptor glutamine deamidase CheD</fullName>
        <ecNumber evidence="3">3.5.1.44</ecNumber>
    </recommendedName>
</protein>